<name>A0ABT5KW10_9BURK</name>
<dbReference type="InterPro" id="IPR036866">
    <property type="entry name" value="RibonucZ/Hydroxyglut_hydro"/>
</dbReference>
<sequence length="859" mass="92086">MTVGRTPPSIPPSTPPARLHFSALHIAAPALACLVGLAVLQQLPALPGWCLTMVLSGLGGVLLLGSLLGLRKSPPGVWTHGLLLCLCLALGGLSFAQGAWRAHSRLDQSLPPAWEGRDVRVQGQVASLPTVLQGMTGAGGLRFEFEIDSAHDAQTGEDLSRWVPPHILLSWYVQAEEAPPKLMVGERWQLQLRLKQAHGLVNPFGFDAELWLFEQGVRATGTVRSQALPAPQRLAAAPWTSIDAWRQHLRDALYERVNQPAHAGILAALSLGDQAAISKDDWAVFRLTGVAHLLSVSGLHVTMFAWGMQGLVAWLWRRSGRACLVLPAVSAARWAGVMAAGAYALFSGWGVPAQRTVWMLASLALLRSLGVRWPWPLSLLLAAVIVTAIDPWALCQAGFWLSFMAVGLLMASGGGAQAPVPGWRGHIKAGLQSQWVATLGLAPLSLVFFQQISVVGLLANLIAIPLVSFVVAPLALAGALTPVLWVPADWAVSALMAYLHALAAWPWAVWSLAVAPVWAQLAGLLGGALCVMPLPWQLRLLGLPLALPLLWPAPWQPQAGEFEIMAADIGQGNAVLVRTAHHQLLFDTGPQLAPGIDAGDRVLLPLLHALGVNRLDVLMLSHRDSDHVGGAGSLMAGLPVEVLHSSLEPSNALLADAHRRGVHLRRCEQGQHWSWDGVQFELLHPRPAHYEQGLKSNAMSCVLHVRSASGASALLAGDLEAPQESALLAQLAAGQLRAPLRSQMLLVPHHGSKTSSSAAFLAAVAPQWAVVQAGYLNRFGHPAPSVLSRYQAQGIQVFDSPSCGAWQWRSQDPSPGLCQRALAPHYWQWQAPTRSTRFGPEPRVEEPVPPAGEWPGFEP</sequence>
<evidence type="ECO:0000256" key="3">
    <source>
        <dbReference type="ARBA" id="ARBA00022692"/>
    </source>
</evidence>
<protein>
    <submittedName>
        <fullName evidence="9">DNA internalization-related competence protein ComEC/Rec2</fullName>
    </submittedName>
</protein>
<feature type="transmembrane region" description="Helical" evidence="7">
    <location>
        <begin position="293"/>
        <end position="316"/>
    </location>
</feature>
<dbReference type="NCBIfam" id="TIGR00361">
    <property type="entry name" value="ComEC_Rec2"/>
    <property type="match status" value="1"/>
</dbReference>
<keyword evidence="4 7" id="KW-1133">Transmembrane helix</keyword>
<feature type="transmembrane region" description="Helical" evidence="7">
    <location>
        <begin position="399"/>
        <end position="420"/>
    </location>
</feature>
<dbReference type="InterPro" id="IPR004477">
    <property type="entry name" value="ComEC_N"/>
</dbReference>
<feature type="region of interest" description="Disordered" evidence="6">
    <location>
        <begin position="834"/>
        <end position="859"/>
    </location>
</feature>
<feature type="transmembrane region" description="Helical" evidence="7">
    <location>
        <begin position="461"/>
        <end position="484"/>
    </location>
</feature>
<dbReference type="SUPFAM" id="SSF56281">
    <property type="entry name" value="Metallo-hydrolase/oxidoreductase"/>
    <property type="match status" value="1"/>
</dbReference>
<feature type="domain" description="Metallo-beta-lactamase" evidence="8">
    <location>
        <begin position="571"/>
        <end position="750"/>
    </location>
</feature>
<feature type="transmembrane region" description="Helical" evidence="7">
    <location>
        <begin position="82"/>
        <end position="100"/>
    </location>
</feature>
<organism evidence="9 10">
    <name type="scientific">Roseateles koreensis</name>
    <dbReference type="NCBI Taxonomy" id="2987526"/>
    <lineage>
        <taxon>Bacteria</taxon>
        <taxon>Pseudomonadati</taxon>
        <taxon>Pseudomonadota</taxon>
        <taxon>Betaproteobacteria</taxon>
        <taxon>Burkholderiales</taxon>
        <taxon>Sphaerotilaceae</taxon>
        <taxon>Roseateles</taxon>
    </lineage>
</organism>
<comment type="caution">
    <text evidence="9">The sequence shown here is derived from an EMBL/GenBank/DDBJ whole genome shotgun (WGS) entry which is preliminary data.</text>
</comment>
<evidence type="ECO:0000259" key="8">
    <source>
        <dbReference type="SMART" id="SM00849"/>
    </source>
</evidence>
<dbReference type="InterPro" id="IPR001279">
    <property type="entry name" value="Metallo-B-lactamas"/>
</dbReference>
<dbReference type="Pfam" id="PF00753">
    <property type="entry name" value="Lactamase_B"/>
    <property type="match status" value="1"/>
</dbReference>
<feature type="transmembrane region" description="Helical" evidence="7">
    <location>
        <begin position="490"/>
        <end position="510"/>
    </location>
</feature>
<evidence type="ECO:0000313" key="10">
    <source>
        <dbReference type="Proteomes" id="UP001219862"/>
    </source>
</evidence>
<dbReference type="PANTHER" id="PTHR30619:SF1">
    <property type="entry name" value="RECOMBINATION PROTEIN 2"/>
    <property type="match status" value="1"/>
</dbReference>
<dbReference type="RefSeq" id="WP_273598121.1">
    <property type="nucleotide sequence ID" value="NZ_JAQQXS010000018.1"/>
</dbReference>
<evidence type="ECO:0000256" key="1">
    <source>
        <dbReference type="ARBA" id="ARBA00004651"/>
    </source>
</evidence>
<feature type="transmembrane region" description="Helical" evidence="7">
    <location>
        <begin position="432"/>
        <end position="449"/>
    </location>
</feature>
<keyword evidence="10" id="KW-1185">Reference proteome</keyword>
<dbReference type="InterPro" id="IPR035681">
    <property type="entry name" value="ComA-like_MBL"/>
</dbReference>
<feature type="transmembrane region" description="Helical" evidence="7">
    <location>
        <begin position="517"/>
        <end position="536"/>
    </location>
</feature>
<dbReference type="InterPro" id="IPR052159">
    <property type="entry name" value="Competence_DNA_uptake"/>
</dbReference>
<comment type="subcellular location">
    <subcellularLocation>
        <location evidence="1">Cell membrane</location>
        <topology evidence="1">Multi-pass membrane protein</topology>
    </subcellularLocation>
</comment>
<gene>
    <name evidence="9" type="ORF">PRZ01_17495</name>
</gene>
<evidence type="ECO:0000256" key="4">
    <source>
        <dbReference type="ARBA" id="ARBA00022989"/>
    </source>
</evidence>
<evidence type="ECO:0000256" key="6">
    <source>
        <dbReference type="SAM" id="MobiDB-lite"/>
    </source>
</evidence>
<feature type="transmembrane region" description="Helical" evidence="7">
    <location>
        <begin position="323"/>
        <end position="346"/>
    </location>
</feature>
<dbReference type="Gene3D" id="3.60.15.10">
    <property type="entry name" value="Ribonuclease Z/Hydroxyacylglutathione hydrolase-like"/>
    <property type="match status" value="1"/>
</dbReference>
<feature type="compositionally biased region" description="Pro residues" evidence="6">
    <location>
        <begin position="847"/>
        <end position="859"/>
    </location>
</feature>
<dbReference type="Pfam" id="PF03772">
    <property type="entry name" value="Competence"/>
    <property type="match status" value="1"/>
</dbReference>
<dbReference type="InterPro" id="IPR025405">
    <property type="entry name" value="DUF4131"/>
</dbReference>
<dbReference type="NCBIfam" id="TIGR00360">
    <property type="entry name" value="ComEC_N-term"/>
    <property type="match status" value="1"/>
</dbReference>
<dbReference type="SMART" id="SM00849">
    <property type="entry name" value="Lactamase_B"/>
    <property type="match status" value="1"/>
</dbReference>
<dbReference type="CDD" id="cd07731">
    <property type="entry name" value="ComA-like_MBL-fold"/>
    <property type="match status" value="1"/>
</dbReference>
<evidence type="ECO:0000256" key="5">
    <source>
        <dbReference type="ARBA" id="ARBA00023136"/>
    </source>
</evidence>
<feature type="transmembrane region" description="Helical" evidence="7">
    <location>
        <begin position="46"/>
        <end position="70"/>
    </location>
</feature>
<keyword evidence="3 7" id="KW-0812">Transmembrane</keyword>
<evidence type="ECO:0000256" key="7">
    <source>
        <dbReference type="SAM" id="Phobius"/>
    </source>
</evidence>
<keyword evidence="5 7" id="KW-0472">Membrane</keyword>
<dbReference type="EMBL" id="JAQQXS010000018">
    <property type="protein sequence ID" value="MDC8786987.1"/>
    <property type="molecule type" value="Genomic_DNA"/>
</dbReference>
<keyword evidence="2" id="KW-1003">Cell membrane</keyword>
<evidence type="ECO:0000313" key="9">
    <source>
        <dbReference type="EMBL" id="MDC8786987.1"/>
    </source>
</evidence>
<dbReference type="Pfam" id="PF13567">
    <property type="entry name" value="DUF4131"/>
    <property type="match status" value="1"/>
</dbReference>
<proteinExistence type="predicted"/>
<dbReference type="PANTHER" id="PTHR30619">
    <property type="entry name" value="DNA INTERNALIZATION/COMPETENCE PROTEIN COMEC/REC2"/>
    <property type="match status" value="1"/>
</dbReference>
<feature type="transmembrane region" description="Helical" evidence="7">
    <location>
        <begin position="21"/>
        <end position="40"/>
    </location>
</feature>
<feature type="transmembrane region" description="Helical" evidence="7">
    <location>
        <begin position="373"/>
        <end position="392"/>
    </location>
</feature>
<dbReference type="Proteomes" id="UP001219862">
    <property type="component" value="Unassembled WGS sequence"/>
</dbReference>
<dbReference type="InterPro" id="IPR004797">
    <property type="entry name" value="Competence_ComEC/Rec2"/>
</dbReference>
<accession>A0ABT5KW10</accession>
<reference evidence="9 10" key="1">
    <citation type="submission" date="2022-10" db="EMBL/GenBank/DDBJ databases">
        <title>paucibacter sp. hw8 Genome sequencing.</title>
        <authorList>
            <person name="Park S."/>
        </authorList>
    </citation>
    <scope>NUCLEOTIDE SEQUENCE [LARGE SCALE GENOMIC DNA]</scope>
    <source>
        <strain evidence="10">hw8</strain>
    </source>
</reference>
<evidence type="ECO:0000256" key="2">
    <source>
        <dbReference type="ARBA" id="ARBA00022475"/>
    </source>
</evidence>